<dbReference type="EMBL" id="DS891538">
    <property type="protein sequence ID" value="EEC15647.1"/>
    <property type="molecule type" value="Genomic_DNA"/>
</dbReference>
<dbReference type="AlphaFoldDB" id="B7Q9V2"/>
<dbReference type="InParanoid" id="B7Q9V2"/>
<reference evidence="1 3" key="1">
    <citation type="submission" date="2008-03" db="EMBL/GenBank/DDBJ databases">
        <title>Annotation of Ixodes scapularis.</title>
        <authorList>
            <consortium name="Ixodes scapularis Genome Project Consortium"/>
            <person name="Caler E."/>
            <person name="Hannick L.I."/>
            <person name="Bidwell S."/>
            <person name="Joardar V."/>
            <person name="Thiagarajan M."/>
            <person name="Amedeo P."/>
            <person name="Galinsky K.J."/>
            <person name="Schobel S."/>
            <person name="Inman J."/>
            <person name="Hostetler J."/>
            <person name="Miller J."/>
            <person name="Hammond M."/>
            <person name="Megy K."/>
            <person name="Lawson D."/>
            <person name="Kodira C."/>
            <person name="Sutton G."/>
            <person name="Meyer J."/>
            <person name="Hill C.A."/>
            <person name="Birren B."/>
            <person name="Nene V."/>
            <person name="Collins F."/>
            <person name="Alarcon-Chaidez F."/>
            <person name="Wikel S."/>
            <person name="Strausberg R."/>
        </authorList>
    </citation>
    <scope>NUCLEOTIDE SEQUENCE [LARGE SCALE GENOMIC DNA]</scope>
    <source>
        <strain evidence="3">Wikel</strain>
        <strain evidence="1">Wikel colony</strain>
    </source>
</reference>
<accession>B7Q9V2</accession>
<dbReference type="HOGENOM" id="CLU_3130188_0_0_1"/>
<feature type="non-terminal residue" evidence="1">
    <location>
        <position position="50"/>
    </location>
</feature>
<dbReference type="PaxDb" id="6945-B7Q9V2"/>
<reference evidence="2" key="2">
    <citation type="submission" date="2020-05" db="UniProtKB">
        <authorList>
            <consortium name="EnsemblMetazoa"/>
        </authorList>
    </citation>
    <scope>IDENTIFICATION</scope>
    <source>
        <strain evidence="2">wikel</strain>
    </source>
</reference>
<name>B7Q9V2_IXOSC</name>
<gene>
    <name evidence="1" type="ORF">IscW_ISCW021085</name>
</gene>
<keyword evidence="3" id="KW-1185">Reference proteome</keyword>
<dbReference type="EMBL" id="ABJB010703215">
    <property type="status" value="NOT_ANNOTATED_CDS"/>
    <property type="molecule type" value="Genomic_DNA"/>
</dbReference>
<feature type="non-terminal residue" evidence="1">
    <location>
        <position position="1"/>
    </location>
</feature>
<protein>
    <submittedName>
        <fullName evidence="1 2">Uncharacterized protein</fullName>
    </submittedName>
</protein>
<dbReference type="VEuPathDB" id="VectorBase:ISCW021085"/>
<evidence type="ECO:0000313" key="2">
    <source>
        <dbReference type="EnsemblMetazoa" id="ISCW021085-PA"/>
    </source>
</evidence>
<sequence length="50" mass="6053">HSRNRGQVHRRVEIHHLHLNATSTRVRQINTFKNINYSKHTITTKRKNPR</sequence>
<proteinExistence type="predicted"/>
<evidence type="ECO:0000313" key="1">
    <source>
        <dbReference type="EMBL" id="EEC15647.1"/>
    </source>
</evidence>
<dbReference type="Proteomes" id="UP000001555">
    <property type="component" value="Unassembled WGS sequence"/>
</dbReference>
<evidence type="ECO:0000313" key="3">
    <source>
        <dbReference type="Proteomes" id="UP000001555"/>
    </source>
</evidence>
<dbReference type="VEuPathDB" id="VectorBase:ISCI021085"/>
<organism>
    <name type="scientific">Ixodes scapularis</name>
    <name type="common">Black-legged tick</name>
    <name type="synonym">Deer tick</name>
    <dbReference type="NCBI Taxonomy" id="6945"/>
    <lineage>
        <taxon>Eukaryota</taxon>
        <taxon>Metazoa</taxon>
        <taxon>Ecdysozoa</taxon>
        <taxon>Arthropoda</taxon>
        <taxon>Chelicerata</taxon>
        <taxon>Arachnida</taxon>
        <taxon>Acari</taxon>
        <taxon>Parasitiformes</taxon>
        <taxon>Ixodida</taxon>
        <taxon>Ixodoidea</taxon>
        <taxon>Ixodidae</taxon>
        <taxon>Ixodinae</taxon>
        <taxon>Ixodes</taxon>
    </lineage>
</organism>
<dbReference type="EnsemblMetazoa" id="ISCW021085-RA">
    <property type="protein sequence ID" value="ISCW021085-PA"/>
    <property type="gene ID" value="ISCW021085"/>
</dbReference>